<dbReference type="SUPFAM" id="SSF50978">
    <property type="entry name" value="WD40 repeat-like"/>
    <property type="match status" value="1"/>
</dbReference>
<dbReference type="Gene3D" id="2.130.10.10">
    <property type="entry name" value="YVTN repeat-like/Quinoprotein amine dehydrogenase"/>
    <property type="match status" value="1"/>
</dbReference>
<dbReference type="Proteomes" id="UP000703269">
    <property type="component" value="Unassembled WGS sequence"/>
</dbReference>
<evidence type="ECO:0000313" key="3">
    <source>
        <dbReference type="Proteomes" id="UP000703269"/>
    </source>
</evidence>
<comment type="caution">
    <text evidence="2">The sequence shown here is derived from an EMBL/GenBank/DDBJ whole genome shotgun (WGS) entry which is preliminary data.</text>
</comment>
<protein>
    <recommendedName>
        <fullName evidence="4">WD40 repeat-like protein</fullName>
    </recommendedName>
</protein>
<evidence type="ECO:0000313" key="2">
    <source>
        <dbReference type="EMBL" id="GJE84667.1"/>
    </source>
</evidence>
<feature type="compositionally biased region" description="Basic and acidic residues" evidence="1">
    <location>
        <begin position="1"/>
        <end position="14"/>
    </location>
</feature>
<feature type="region of interest" description="Disordered" evidence="1">
    <location>
        <begin position="79"/>
        <end position="168"/>
    </location>
</feature>
<feature type="compositionally biased region" description="Low complexity" evidence="1">
    <location>
        <begin position="88"/>
        <end position="97"/>
    </location>
</feature>
<dbReference type="OrthoDB" id="1897642at2759"/>
<feature type="compositionally biased region" description="Basic and acidic residues" evidence="1">
    <location>
        <begin position="99"/>
        <end position="114"/>
    </location>
</feature>
<evidence type="ECO:0000256" key="1">
    <source>
        <dbReference type="SAM" id="MobiDB-lite"/>
    </source>
</evidence>
<proteinExistence type="predicted"/>
<keyword evidence="3" id="KW-1185">Reference proteome</keyword>
<dbReference type="EMBL" id="BPQB01000001">
    <property type="protein sequence ID" value="GJE84667.1"/>
    <property type="molecule type" value="Genomic_DNA"/>
</dbReference>
<reference evidence="2 3" key="1">
    <citation type="submission" date="2021-08" db="EMBL/GenBank/DDBJ databases">
        <title>Draft Genome Sequence of Phanerochaete sordida strain YK-624.</title>
        <authorList>
            <person name="Mori T."/>
            <person name="Dohra H."/>
            <person name="Suzuki T."/>
            <person name="Kawagishi H."/>
            <person name="Hirai H."/>
        </authorList>
    </citation>
    <scope>NUCLEOTIDE SEQUENCE [LARGE SCALE GENOMIC DNA]</scope>
    <source>
        <strain evidence="2 3">YK-624</strain>
    </source>
</reference>
<evidence type="ECO:0008006" key="4">
    <source>
        <dbReference type="Google" id="ProtNLM"/>
    </source>
</evidence>
<accession>A0A9P3FX14</accession>
<dbReference type="AlphaFoldDB" id="A0A9P3FX14"/>
<name>A0A9P3FX14_9APHY</name>
<organism evidence="2 3">
    <name type="scientific">Phanerochaete sordida</name>
    <dbReference type="NCBI Taxonomy" id="48140"/>
    <lineage>
        <taxon>Eukaryota</taxon>
        <taxon>Fungi</taxon>
        <taxon>Dikarya</taxon>
        <taxon>Basidiomycota</taxon>
        <taxon>Agaricomycotina</taxon>
        <taxon>Agaricomycetes</taxon>
        <taxon>Polyporales</taxon>
        <taxon>Phanerochaetaceae</taxon>
        <taxon>Phanerochaete</taxon>
    </lineage>
</organism>
<feature type="region of interest" description="Disordered" evidence="1">
    <location>
        <begin position="1"/>
        <end position="57"/>
    </location>
</feature>
<dbReference type="InterPro" id="IPR015943">
    <property type="entry name" value="WD40/YVTN_repeat-like_dom_sf"/>
</dbReference>
<gene>
    <name evidence="2" type="ORF">PsYK624_007430</name>
</gene>
<dbReference type="InterPro" id="IPR036322">
    <property type="entry name" value="WD40_repeat_dom_sf"/>
</dbReference>
<sequence length="501" mass="53842">MEVDADPAHDEAREGTLSPYSRLRALPSSDQDSGEDGPHDFPSSRHAAIMASEDDATERLLHGEITAVRTFLQDASAEQRQHMRHLSGHASSAAGLSDRPLRQEDSDSDSDLRVEQQSNARRHEQGMSRHPLRTRKGPTKGLSGAAVPKPTSDRAVPGDSGGVSVTLPKAEHAKGRRLVVPADPSLPIAAVYMRGDCQFIHQGSRAHIARFSLPAEKARRGVASRHVVDAVAVDARTIVIGYDAGPTQVSCLLLGSERPRHVDVPHRGHTTVVEHASGTSSQNPGISALAALPADGGGRRRFLSGGGDGSVRLWTLAGADGALRGASTPLALAPGQPVRCLAYRASDGAVFAGHARHVSCAHVEAARAGKPALLSAAPLQVHVHPQDPRVVLLEVDHLDRQVQIFDLRRNLDMGPVMEFGHRAAPSMSPARHMYRRGSTSHTLFARGYGDGTLCVWDYRNKSNVLLQSRAREDPIVHAVLNGDQVIAYGAYRVTFWSLTDF</sequence>